<dbReference type="Proteomes" id="UP001601197">
    <property type="component" value="Unassembled WGS sequence"/>
</dbReference>
<dbReference type="EMBL" id="JBIAFJ010000005">
    <property type="protein sequence ID" value="MFE9169824.1"/>
    <property type="molecule type" value="Genomic_DNA"/>
</dbReference>
<sequence>MPLVDGATDELAEVARAARAWHDGAALRALHPFTSHWALRFSTTTRPRPTIVGPCLIANRDGTYAVGRGFTSEGLGRFAAAHEAVAAAVRHPPSGLGPVALGG</sequence>
<accession>A0ABW6KPJ2</accession>
<evidence type="ECO:0000313" key="2">
    <source>
        <dbReference type="Proteomes" id="UP001601197"/>
    </source>
</evidence>
<name>A0ABW6KPJ2_9ACTN</name>
<reference evidence="1 2" key="1">
    <citation type="submission" date="2024-10" db="EMBL/GenBank/DDBJ databases">
        <title>The Natural Products Discovery Center: Release of the First 8490 Sequenced Strains for Exploring Actinobacteria Biosynthetic Diversity.</title>
        <authorList>
            <person name="Kalkreuter E."/>
            <person name="Kautsar S.A."/>
            <person name="Yang D."/>
            <person name="Bader C.D."/>
            <person name="Teijaro C.N."/>
            <person name="Fluegel L."/>
            <person name="Davis C.M."/>
            <person name="Simpson J.R."/>
            <person name="Lauterbach L."/>
            <person name="Steele A.D."/>
            <person name="Gui C."/>
            <person name="Meng S."/>
            <person name="Li G."/>
            <person name="Viehrig K."/>
            <person name="Ye F."/>
            <person name="Su P."/>
            <person name="Kiefer A.F."/>
            <person name="Nichols A."/>
            <person name="Cepeda A.J."/>
            <person name="Yan W."/>
            <person name="Fan B."/>
            <person name="Jiang Y."/>
            <person name="Adhikari A."/>
            <person name="Zheng C.-J."/>
            <person name="Schuster L."/>
            <person name="Cowan T.M."/>
            <person name="Smanski M.J."/>
            <person name="Chevrette M.G."/>
            <person name="De Carvalho L.P.S."/>
            <person name="Shen B."/>
        </authorList>
    </citation>
    <scope>NUCLEOTIDE SEQUENCE [LARGE SCALE GENOMIC DNA]</scope>
    <source>
        <strain evidence="1 2">NPDC007147</strain>
    </source>
</reference>
<evidence type="ECO:0000313" key="1">
    <source>
        <dbReference type="EMBL" id="MFE9169824.1"/>
    </source>
</evidence>
<protein>
    <submittedName>
        <fullName evidence="1">DUF6193 family natural product biosynthesis protein</fullName>
    </submittedName>
</protein>
<comment type="caution">
    <text evidence="1">The sequence shown here is derived from an EMBL/GenBank/DDBJ whole genome shotgun (WGS) entry which is preliminary data.</text>
</comment>
<gene>
    <name evidence="1" type="ORF">ACFYNZ_09905</name>
</gene>
<dbReference type="Pfam" id="PF19692">
    <property type="entry name" value="DUF6193"/>
    <property type="match status" value="1"/>
</dbReference>
<organism evidence="1 2">
    <name type="scientific">Streptomyces kebangsaanensis</name>
    <dbReference type="NCBI Taxonomy" id="864058"/>
    <lineage>
        <taxon>Bacteria</taxon>
        <taxon>Bacillati</taxon>
        <taxon>Actinomycetota</taxon>
        <taxon>Actinomycetes</taxon>
        <taxon>Kitasatosporales</taxon>
        <taxon>Streptomycetaceae</taxon>
        <taxon>Streptomyces</taxon>
    </lineage>
</organism>
<proteinExistence type="predicted"/>
<dbReference type="RefSeq" id="WP_388345395.1">
    <property type="nucleotide sequence ID" value="NZ_JBIAFJ010000005.1"/>
</dbReference>
<keyword evidence="2" id="KW-1185">Reference proteome</keyword>
<dbReference type="InterPro" id="IPR045682">
    <property type="entry name" value="DUF6193"/>
</dbReference>